<dbReference type="GO" id="GO:0005576">
    <property type="term" value="C:extracellular region"/>
    <property type="evidence" value="ECO:0007669"/>
    <property type="project" value="UniProtKB-SubCell"/>
</dbReference>
<dbReference type="RefSeq" id="WP_083417045.1">
    <property type="nucleotide sequence ID" value="NZ_FPBD01000005.1"/>
</dbReference>
<dbReference type="GO" id="GO:0005509">
    <property type="term" value="F:calcium ion binding"/>
    <property type="evidence" value="ECO:0007669"/>
    <property type="project" value="InterPro"/>
</dbReference>
<dbReference type="InterPro" id="IPR010566">
    <property type="entry name" value="Haemolys_ca-bd"/>
</dbReference>
<evidence type="ECO:0000313" key="5">
    <source>
        <dbReference type="Proteomes" id="UP000183371"/>
    </source>
</evidence>
<dbReference type="InterPro" id="IPR011049">
    <property type="entry name" value="Serralysin-like_metalloprot_C"/>
</dbReference>
<dbReference type="PANTHER" id="PTHR38340">
    <property type="entry name" value="S-LAYER PROTEIN"/>
    <property type="match status" value="1"/>
</dbReference>
<comment type="subcellular location">
    <subcellularLocation>
        <location evidence="1">Secreted</location>
    </subcellularLocation>
</comment>
<dbReference type="InterPro" id="IPR050557">
    <property type="entry name" value="RTX_toxin/Mannuronan_C5-epim"/>
</dbReference>
<organism evidence="4 5">
    <name type="scientific">Pseudovibrio denitrificans</name>
    <dbReference type="NCBI Taxonomy" id="258256"/>
    <lineage>
        <taxon>Bacteria</taxon>
        <taxon>Pseudomonadati</taxon>
        <taxon>Pseudomonadota</taxon>
        <taxon>Alphaproteobacteria</taxon>
        <taxon>Hyphomicrobiales</taxon>
        <taxon>Stappiaceae</taxon>
        <taxon>Pseudovibrio</taxon>
    </lineage>
</organism>
<dbReference type="PROSITE" id="PS00330">
    <property type="entry name" value="HEMOLYSIN_CALCIUM"/>
    <property type="match status" value="2"/>
</dbReference>
<keyword evidence="5" id="KW-1185">Reference proteome</keyword>
<evidence type="ECO:0000313" key="4">
    <source>
        <dbReference type="EMBL" id="SFT93931.1"/>
    </source>
</evidence>
<protein>
    <submittedName>
        <fullName evidence="4">Ca2+-binding protein, RTX toxin-related</fullName>
    </submittedName>
</protein>
<dbReference type="Pfam" id="PF00353">
    <property type="entry name" value="HemolysinCabind"/>
    <property type="match status" value="7"/>
</dbReference>
<sequence>MAYIDTDKNNEGYDYGYGGLYNGTAGNDVFEGTLFNDIMNGFGGDDTFRVGTVTNGDHYIGGTGYDTIEIYDLHPYSSYANVEIITMSGIEEIKSTLTHVDTFVQVGTSLPVLSNNPTGGSENDPHVLDVRNVKLTNIAGLHGSSGSDEIFATNNDDYIEGKDGSDTLHGEDGDDIIYGDDAKEQKISGNDTIYGDKGNDTLYGGKGDDHLLGGEDNDTYVFEQNFGKDVITETSGTDTIRFEDGITLSDLKGVIDGNDLKIYLIDPANPNQPLDEIANVITIKNWSADSPQIEKFEFSDGTTLSQFPIEEGGVLRYYGTSGDDTFTGTDANEEIYGSAGADTIDGGAGRNAIRYTLSEEGVSVNLATNVNTGGHAEGDHLTNISQVFGSHFDDVIVGDDGNNGLYGFGGNDHLEGGAGDDWLNAYGSGSDYLDGGTGNDTVRYRWASSAVTVDLTDQSNNTGDAAGDVYVSIENIMGTDKHSDHLTGDANANKIYGYGGNDTMFGGAGDDTLLGGDGDDTMEGGVDSDTFYFRSDFGNDIITDFVAGEGTDDVLQFSETFESVAEVLAAASDVGSDTVIYVDDSTSITLKNVSVADLHADDFDFI</sequence>
<proteinExistence type="predicted"/>
<dbReference type="Gene3D" id="2.150.10.10">
    <property type="entry name" value="Serralysin-like metalloprotease, C-terminal"/>
    <property type="match status" value="5"/>
</dbReference>
<name>A0A1I7C3E3_9HYPH</name>
<dbReference type="PRINTS" id="PR00313">
    <property type="entry name" value="CABNDNGRPT"/>
</dbReference>
<evidence type="ECO:0000256" key="2">
    <source>
        <dbReference type="ARBA" id="ARBA00022525"/>
    </source>
</evidence>
<reference evidence="5" key="1">
    <citation type="submission" date="2016-10" db="EMBL/GenBank/DDBJ databases">
        <authorList>
            <person name="Varghese N."/>
            <person name="Submissions S."/>
        </authorList>
    </citation>
    <scope>NUCLEOTIDE SEQUENCE [LARGE SCALE GENOMIC DNA]</scope>
    <source>
        <strain evidence="5">DSM 17465</strain>
    </source>
</reference>
<evidence type="ECO:0000259" key="3">
    <source>
        <dbReference type="Pfam" id="PF06594"/>
    </source>
</evidence>
<dbReference type="PANTHER" id="PTHR38340:SF1">
    <property type="entry name" value="S-LAYER PROTEIN"/>
    <property type="match status" value="1"/>
</dbReference>
<dbReference type="InterPro" id="IPR018511">
    <property type="entry name" value="Hemolysin-typ_Ca-bd_CS"/>
</dbReference>
<dbReference type="InterPro" id="IPR001343">
    <property type="entry name" value="Hemolysn_Ca-bd"/>
</dbReference>
<evidence type="ECO:0000256" key="1">
    <source>
        <dbReference type="ARBA" id="ARBA00004613"/>
    </source>
</evidence>
<dbReference type="Pfam" id="PF06594">
    <property type="entry name" value="HCBP_related"/>
    <property type="match status" value="1"/>
</dbReference>
<dbReference type="AlphaFoldDB" id="A0A1I7C3E3"/>
<accession>A0A1I7C3E3</accession>
<gene>
    <name evidence="4" type="ORF">SAMN05444141_105111</name>
</gene>
<feature type="domain" description="Haemolysin-type calcium binding-related" evidence="3">
    <location>
        <begin position="281"/>
        <end position="305"/>
    </location>
</feature>
<dbReference type="SUPFAM" id="SSF51120">
    <property type="entry name" value="beta-Roll"/>
    <property type="match status" value="3"/>
</dbReference>
<dbReference type="Proteomes" id="UP000183371">
    <property type="component" value="Unassembled WGS sequence"/>
</dbReference>
<dbReference type="EMBL" id="FPBD01000005">
    <property type="protein sequence ID" value="SFT93931.1"/>
    <property type="molecule type" value="Genomic_DNA"/>
</dbReference>
<keyword evidence="2" id="KW-0964">Secreted</keyword>